<feature type="chain" id="PRO_5039183875" evidence="1">
    <location>
        <begin position="29"/>
        <end position="218"/>
    </location>
</feature>
<dbReference type="Proteomes" id="UP000886689">
    <property type="component" value="Unassembled WGS sequence"/>
</dbReference>
<feature type="signal peptide" evidence="1">
    <location>
        <begin position="1"/>
        <end position="28"/>
    </location>
</feature>
<dbReference type="PANTHER" id="PTHR38731:SF1">
    <property type="entry name" value="FECR PROTEIN DOMAIN-CONTAINING PROTEIN"/>
    <property type="match status" value="1"/>
</dbReference>
<protein>
    <submittedName>
        <fullName evidence="3">FecR domain-containing protein</fullName>
    </submittedName>
</protein>
<dbReference type="Pfam" id="PF04773">
    <property type="entry name" value="FecR"/>
    <property type="match status" value="1"/>
</dbReference>
<evidence type="ECO:0000313" key="4">
    <source>
        <dbReference type="Proteomes" id="UP000886689"/>
    </source>
</evidence>
<dbReference type="EMBL" id="JADJUC010000003">
    <property type="protein sequence ID" value="MBK8523518.1"/>
    <property type="molecule type" value="Genomic_DNA"/>
</dbReference>
<dbReference type="AlphaFoldDB" id="A0A9D7JZI3"/>
<reference evidence="3" key="1">
    <citation type="submission" date="2020-10" db="EMBL/GenBank/DDBJ databases">
        <title>Connecting structure to function with the recovery of over 1000 high-quality activated sludge metagenome-assembled genomes encoding full-length rRNA genes using long-read sequencing.</title>
        <authorList>
            <person name="Singleton C.M."/>
            <person name="Petriglieri F."/>
            <person name="Kristensen J.M."/>
            <person name="Kirkegaard R.H."/>
            <person name="Michaelsen T.Y."/>
            <person name="Andersen M.H."/>
            <person name="Karst S.M."/>
            <person name="Dueholm M.S."/>
            <person name="Nielsen P.H."/>
            <person name="Albertsen M."/>
        </authorList>
    </citation>
    <scope>NUCLEOTIDE SEQUENCE</scope>
    <source>
        <strain evidence="3">Hirt_18-Q3-R61-65_BATAC.395</strain>
    </source>
</reference>
<name>A0A9D7JZI3_9PROT</name>
<organism evidence="3 4">
    <name type="scientific">Candidatus Proximibacter danicus</name>
    <dbReference type="NCBI Taxonomy" id="2954365"/>
    <lineage>
        <taxon>Bacteria</taxon>
        <taxon>Pseudomonadati</taxon>
        <taxon>Pseudomonadota</taxon>
        <taxon>Betaproteobacteria</taxon>
        <taxon>Candidatus Proximibacter</taxon>
    </lineage>
</organism>
<evidence type="ECO:0000259" key="2">
    <source>
        <dbReference type="Pfam" id="PF04773"/>
    </source>
</evidence>
<dbReference type="PANTHER" id="PTHR38731">
    <property type="entry name" value="LIPL45-RELATED LIPOPROTEIN-RELATED"/>
    <property type="match status" value="1"/>
</dbReference>
<dbReference type="InterPro" id="IPR006860">
    <property type="entry name" value="FecR"/>
</dbReference>
<gene>
    <name evidence="3" type="ORF">IPL58_04955</name>
</gene>
<evidence type="ECO:0000256" key="1">
    <source>
        <dbReference type="SAM" id="SignalP"/>
    </source>
</evidence>
<accession>A0A9D7JZI3</accession>
<sequence>MPNYSIFRLKNHALLMALASAYPVISYAAGPAQIDFAAGGVTAVNSTGAQRPLTKGAEVSNGDTIRTGEGGRAQVRFSDGALVSLQPATEFRIDNYQFANKPDGQEKGFFSLLKGGMRTITGLIGRSNRDNYKVTTSVATIGIRGTEYGRVESIEWPTGSQYRRRRGRGLQQCGMRPAGVGRFRNRRGQFDCAKAYRLPSAAAPGTADLGRLAGVLNE</sequence>
<proteinExistence type="predicted"/>
<evidence type="ECO:0000313" key="3">
    <source>
        <dbReference type="EMBL" id="MBK8523518.1"/>
    </source>
</evidence>
<feature type="domain" description="FecR protein" evidence="2">
    <location>
        <begin position="63"/>
        <end position="152"/>
    </location>
</feature>
<keyword evidence="1" id="KW-0732">Signal</keyword>
<comment type="caution">
    <text evidence="3">The sequence shown here is derived from an EMBL/GenBank/DDBJ whole genome shotgun (WGS) entry which is preliminary data.</text>
</comment>